<feature type="region of interest" description="Disordered" evidence="1">
    <location>
        <begin position="220"/>
        <end position="239"/>
    </location>
</feature>
<feature type="compositionally biased region" description="Basic residues" evidence="1">
    <location>
        <begin position="358"/>
        <end position="371"/>
    </location>
</feature>
<name>A0ABM0K0M7_APLCA</name>
<feature type="region of interest" description="Disordered" evidence="1">
    <location>
        <begin position="162"/>
        <end position="198"/>
    </location>
</feature>
<dbReference type="GeneID" id="101863209"/>
<feature type="region of interest" description="Disordered" evidence="1">
    <location>
        <begin position="265"/>
        <end position="377"/>
    </location>
</feature>
<feature type="compositionally biased region" description="Basic and acidic residues" evidence="1">
    <location>
        <begin position="297"/>
        <end position="323"/>
    </location>
</feature>
<dbReference type="RefSeq" id="XP_005105962.2">
    <property type="nucleotide sequence ID" value="XM_005105905.3"/>
</dbReference>
<sequence length="377" mass="40826">MFVSSVVVRRAREECFMGTMHLNALNGSSDTLGQSENESSKTGYPFGGLFGVSLSDTHPYRPHDSGRTFHESRLSCCSGNNHSSTDNTVITSCCSTSPSSSYFHTTSSTSSTCPIPSSSSLSSPSSSSPSPCCNLVSSSPSPSSSSKREAFGNKMLSSASASLMSSGSSRHREALESLKGTSHRGCCSPSGPRRRSLDLDTVSSCSSRCRLDEISLSLEELGPRPTGTGKSFSRRVSDATISENETSDLDMASLSITEVDVISVEAQSPRREARAQEAGHKKRRRRAHTTDSTTSERAIKLLEKIKDSKRDTNSKHSRLREEDFNLDDVPATSSRSGHHSCSRHSLQRHSSDSPARKHEGHHHHNRGRKLTSRASVE</sequence>
<accession>A0ABM0K0M7</accession>
<feature type="compositionally biased region" description="Basic residues" evidence="1">
    <location>
        <begin position="336"/>
        <end position="347"/>
    </location>
</feature>
<evidence type="ECO:0000313" key="3">
    <source>
        <dbReference type="RefSeq" id="XP_005105962.2"/>
    </source>
</evidence>
<reference evidence="3" key="1">
    <citation type="submission" date="2025-08" db="UniProtKB">
        <authorList>
            <consortium name="RefSeq"/>
        </authorList>
    </citation>
    <scope>IDENTIFICATION</scope>
</reference>
<evidence type="ECO:0000313" key="2">
    <source>
        <dbReference type="Proteomes" id="UP000694888"/>
    </source>
</evidence>
<dbReference type="Proteomes" id="UP000694888">
    <property type="component" value="Unplaced"/>
</dbReference>
<feature type="compositionally biased region" description="Basic and acidic residues" evidence="1">
    <location>
        <begin position="268"/>
        <end position="279"/>
    </location>
</feature>
<evidence type="ECO:0000256" key="1">
    <source>
        <dbReference type="SAM" id="MobiDB-lite"/>
    </source>
</evidence>
<organism evidence="2 3">
    <name type="scientific">Aplysia californica</name>
    <name type="common">California sea hare</name>
    <dbReference type="NCBI Taxonomy" id="6500"/>
    <lineage>
        <taxon>Eukaryota</taxon>
        <taxon>Metazoa</taxon>
        <taxon>Spiralia</taxon>
        <taxon>Lophotrochozoa</taxon>
        <taxon>Mollusca</taxon>
        <taxon>Gastropoda</taxon>
        <taxon>Heterobranchia</taxon>
        <taxon>Euthyneura</taxon>
        <taxon>Tectipleura</taxon>
        <taxon>Aplysiida</taxon>
        <taxon>Aplysioidea</taxon>
        <taxon>Aplysiidae</taxon>
        <taxon>Aplysia</taxon>
    </lineage>
</organism>
<keyword evidence="2" id="KW-1185">Reference proteome</keyword>
<protein>
    <submittedName>
        <fullName evidence="3">Uncharacterized protein</fullName>
    </submittedName>
</protein>
<gene>
    <name evidence="3" type="primary">LOC101863209</name>
</gene>
<proteinExistence type="predicted"/>